<protein>
    <submittedName>
        <fullName evidence="2">Uncharacterized protein</fullName>
    </submittedName>
</protein>
<comment type="caution">
    <text evidence="2">The sequence shown here is derived from an EMBL/GenBank/DDBJ whole genome shotgun (WGS) entry which is preliminary data.</text>
</comment>
<keyword evidence="1" id="KW-0472">Membrane</keyword>
<dbReference type="AlphaFoldDB" id="A0A3R8KVR2"/>
<dbReference type="InterPro" id="IPR045620">
    <property type="entry name" value="DUF6442"/>
</dbReference>
<keyword evidence="1" id="KW-1133">Transmembrane helix</keyword>
<gene>
    <name evidence="2" type="ORF">EBB54_05205</name>
</gene>
<feature type="transmembrane region" description="Helical" evidence="1">
    <location>
        <begin position="56"/>
        <end position="74"/>
    </location>
</feature>
<feature type="transmembrane region" description="Helical" evidence="1">
    <location>
        <begin position="31"/>
        <end position="50"/>
    </location>
</feature>
<name>A0A3R8KVR2_9FIRM</name>
<keyword evidence="3" id="KW-1185">Reference proteome</keyword>
<evidence type="ECO:0000313" key="3">
    <source>
        <dbReference type="Proteomes" id="UP000274920"/>
    </source>
</evidence>
<sequence length="109" mass="12442">MKKEEILKKSRKENNGQDLYEKEVMKTGGEAGFYTVWIFAAVFALLQMLLCREWNYAVFVLAGGFSATVYTVKARRQKQSQDVKKAAGWWICTALCSVLHFCQMFGVIS</sequence>
<dbReference type="EMBL" id="RHJS01000002">
    <property type="protein sequence ID" value="RRK30837.1"/>
    <property type="molecule type" value="Genomic_DNA"/>
</dbReference>
<evidence type="ECO:0000313" key="2">
    <source>
        <dbReference type="EMBL" id="RRK30837.1"/>
    </source>
</evidence>
<keyword evidence="1" id="KW-0812">Transmembrane</keyword>
<proteinExistence type="predicted"/>
<accession>A0A3R8KVR2</accession>
<dbReference type="Proteomes" id="UP000274920">
    <property type="component" value="Unassembled WGS sequence"/>
</dbReference>
<evidence type="ECO:0000256" key="1">
    <source>
        <dbReference type="SAM" id="Phobius"/>
    </source>
</evidence>
<feature type="transmembrane region" description="Helical" evidence="1">
    <location>
        <begin position="86"/>
        <end position="108"/>
    </location>
</feature>
<reference evidence="2" key="1">
    <citation type="submission" date="2018-10" db="EMBL/GenBank/DDBJ databases">
        <title>Schaedlerella arabinophila gen. nov. sp. nov., isolated from the mouse intestinal tract and comparative analysis with the genome of the closely related altered Schaedler flora strain ASF502.</title>
        <authorList>
            <person name="Miyake S."/>
            <person name="Soh M."/>
            <person name="Seedorf H."/>
        </authorList>
    </citation>
    <scope>NUCLEOTIDE SEQUENCE [LARGE SCALE GENOMIC DNA]</scope>
    <source>
        <strain evidence="2">DSM 106076</strain>
    </source>
</reference>
<dbReference type="Pfam" id="PF20040">
    <property type="entry name" value="DUF6442"/>
    <property type="match status" value="1"/>
</dbReference>
<dbReference type="RefSeq" id="WP_125126617.1">
    <property type="nucleotide sequence ID" value="NZ_RHJS01000002.1"/>
</dbReference>
<organism evidence="2 3">
    <name type="scientific">Schaedlerella arabinosiphila</name>
    <dbReference type="NCBI Taxonomy" id="2044587"/>
    <lineage>
        <taxon>Bacteria</taxon>
        <taxon>Bacillati</taxon>
        <taxon>Bacillota</taxon>
        <taxon>Clostridia</taxon>
        <taxon>Lachnospirales</taxon>
        <taxon>Lachnospiraceae</taxon>
        <taxon>Schaedlerella</taxon>
    </lineage>
</organism>